<dbReference type="STRING" id="1178516.AWR27_16550"/>
<name>A0A1P9WZK9_9BACT</name>
<keyword evidence="3" id="KW-1185">Reference proteome</keyword>
<dbReference type="KEGG" id="smon:AWR27_16550"/>
<proteinExistence type="predicted"/>
<dbReference type="RefSeq" id="WP_077132220.1">
    <property type="nucleotide sequence ID" value="NZ_CP014263.1"/>
</dbReference>
<gene>
    <name evidence="2" type="ORF">AWR27_16550</name>
</gene>
<dbReference type="OrthoDB" id="960486at2"/>
<accession>A0A1P9WZK9</accession>
<evidence type="ECO:0000256" key="1">
    <source>
        <dbReference type="SAM" id="MobiDB-lite"/>
    </source>
</evidence>
<organism evidence="2 3">
    <name type="scientific">Spirosoma montaniterrae</name>
    <dbReference type="NCBI Taxonomy" id="1178516"/>
    <lineage>
        <taxon>Bacteria</taxon>
        <taxon>Pseudomonadati</taxon>
        <taxon>Bacteroidota</taxon>
        <taxon>Cytophagia</taxon>
        <taxon>Cytophagales</taxon>
        <taxon>Cytophagaceae</taxon>
        <taxon>Spirosoma</taxon>
    </lineage>
</organism>
<dbReference type="Proteomes" id="UP000187941">
    <property type="component" value="Chromosome"/>
</dbReference>
<dbReference type="AlphaFoldDB" id="A0A1P9WZK9"/>
<evidence type="ECO:0000313" key="3">
    <source>
        <dbReference type="Proteomes" id="UP000187941"/>
    </source>
</evidence>
<evidence type="ECO:0000313" key="2">
    <source>
        <dbReference type="EMBL" id="AQG80785.1"/>
    </source>
</evidence>
<feature type="region of interest" description="Disordered" evidence="1">
    <location>
        <begin position="1"/>
        <end position="116"/>
    </location>
</feature>
<feature type="compositionally biased region" description="Polar residues" evidence="1">
    <location>
        <begin position="1"/>
        <end position="17"/>
    </location>
</feature>
<feature type="compositionally biased region" description="Acidic residues" evidence="1">
    <location>
        <begin position="81"/>
        <end position="101"/>
    </location>
</feature>
<sequence>MENLNNSNQQRVDQSTGGPLEGVSPQRSNALDDTDEQDVVAYAGLGVNNSPDVMNPGEEEATDTLLYTDTVTARHATDEVSNADDTDDMPIEGMTDEDLDDEISRLADEEGGGERY</sequence>
<dbReference type="EMBL" id="CP014263">
    <property type="protein sequence ID" value="AQG80785.1"/>
    <property type="molecule type" value="Genomic_DNA"/>
</dbReference>
<protein>
    <submittedName>
        <fullName evidence="2">Uncharacterized protein</fullName>
    </submittedName>
</protein>
<feature type="compositionally biased region" description="Basic and acidic residues" evidence="1">
    <location>
        <begin position="102"/>
        <end position="116"/>
    </location>
</feature>
<reference evidence="2 3" key="1">
    <citation type="submission" date="2016-01" db="EMBL/GenBank/DDBJ databases">
        <authorList>
            <person name="Oliw E.H."/>
        </authorList>
    </citation>
    <scope>NUCLEOTIDE SEQUENCE [LARGE SCALE GENOMIC DNA]</scope>
    <source>
        <strain evidence="2 3">DY10</strain>
    </source>
</reference>